<name>A0A8H4C7G4_COLGL</name>
<dbReference type="EMBL" id="WVTB01000093">
    <property type="protein sequence ID" value="KAF3798571.1"/>
    <property type="molecule type" value="Genomic_DNA"/>
</dbReference>
<sequence length="359" mass="41345">MVKGYRRTFVEEITHNIELPGNSSGNVEVETEKEIRRNNALFTMAAFSLFKHDHGLALRINVRSADDVEDWPPRMLGSLLNFKLKKLSLVPMVNELLWIFYSESTRSASANAISILLRGMNHLTRLVYHPHCSQLGEGQSLRDDAFLALFQKHRGWVKCMVVRESAYLLEDNPFTEKREDLALACFHASLHLESLITSRVVDAFDFFRCTGDLGIPIESRRQAWPELNQLVLSCNLSSSSFDEEMMNTVLLAAGKAAMRVPKLEKMIIWSWDAENYVAFFSGYVLRCIKPYSFIDIRTTWRSALNQEVVRCWENAVTEKTSYELIVEPQRLDWRDEHVVNELLEDLETSNSILFPETSK</sequence>
<feature type="domain" description="DUF6546" evidence="1">
    <location>
        <begin position="167"/>
        <end position="353"/>
    </location>
</feature>
<proteinExistence type="predicted"/>
<dbReference type="Pfam" id="PF20183">
    <property type="entry name" value="DUF6546"/>
    <property type="match status" value="1"/>
</dbReference>
<dbReference type="GeneID" id="69017849"/>
<dbReference type="InterPro" id="IPR046676">
    <property type="entry name" value="DUF6546"/>
</dbReference>
<dbReference type="Proteomes" id="UP000613401">
    <property type="component" value="Unassembled WGS sequence"/>
</dbReference>
<comment type="caution">
    <text evidence="2">The sequence shown here is derived from an EMBL/GenBank/DDBJ whole genome shotgun (WGS) entry which is preliminary data.</text>
</comment>
<dbReference type="RefSeq" id="XP_045257731.1">
    <property type="nucleotide sequence ID" value="XM_045410640.1"/>
</dbReference>
<reference evidence="2" key="2">
    <citation type="submission" date="2020-03" db="EMBL/GenBank/DDBJ databases">
        <authorList>
            <person name="Fu F.-F."/>
            <person name="Chen J."/>
        </authorList>
    </citation>
    <scope>NUCLEOTIDE SEQUENCE</scope>
    <source>
        <strain evidence="2">Lc1</strain>
    </source>
</reference>
<reference evidence="2" key="1">
    <citation type="journal article" date="2020" name="Phytopathology">
        <title>Genome sequence and comparative analysis of Colletotrichum gloeosporioides isolated from Liriodendron leaves.</title>
        <authorList>
            <person name="Fu F.F."/>
            <person name="Hao Z."/>
            <person name="Wang P."/>
            <person name="Lu Y."/>
            <person name="Xue L.J."/>
            <person name="Wei G."/>
            <person name="Tian Y."/>
            <person name="Baishi H."/>
            <person name="Xu H."/>
            <person name="Shi J."/>
            <person name="Cheng T."/>
            <person name="Wang G."/>
            <person name="Yi Y."/>
            <person name="Chen J."/>
        </authorList>
    </citation>
    <scope>NUCLEOTIDE SEQUENCE</scope>
    <source>
        <strain evidence="2">Lc1</strain>
    </source>
</reference>
<organism evidence="2 3">
    <name type="scientific">Colletotrichum gloeosporioides</name>
    <name type="common">Anthracnose fungus</name>
    <name type="synonym">Glomerella cingulata</name>
    <dbReference type="NCBI Taxonomy" id="474922"/>
    <lineage>
        <taxon>Eukaryota</taxon>
        <taxon>Fungi</taxon>
        <taxon>Dikarya</taxon>
        <taxon>Ascomycota</taxon>
        <taxon>Pezizomycotina</taxon>
        <taxon>Sordariomycetes</taxon>
        <taxon>Hypocreomycetidae</taxon>
        <taxon>Glomerellales</taxon>
        <taxon>Glomerellaceae</taxon>
        <taxon>Colletotrichum</taxon>
        <taxon>Colletotrichum gloeosporioides species complex</taxon>
    </lineage>
</organism>
<evidence type="ECO:0000313" key="3">
    <source>
        <dbReference type="Proteomes" id="UP000613401"/>
    </source>
</evidence>
<evidence type="ECO:0000313" key="2">
    <source>
        <dbReference type="EMBL" id="KAF3798571.1"/>
    </source>
</evidence>
<protein>
    <recommendedName>
        <fullName evidence="1">DUF6546 domain-containing protein</fullName>
    </recommendedName>
</protein>
<dbReference type="AlphaFoldDB" id="A0A8H4C7G4"/>
<evidence type="ECO:0000259" key="1">
    <source>
        <dbReference type="Pfam" id="PF20183"/>
    </source>
</evidence>
<accession>A0A8H4C7G4</accession>
<gene>
    <name evidence="2" type="ORF">GCG54_00010721</name>
</gene>
<keyword evidence="3" id="KW-1185">Reference proteome</keyword>